<evidence type="ECO:0000256" key="1">
    <source>
        <dbReference type="PROSITE-ProRule" id="PRU00182"/>
    </source>
</evidence>
<organism evidence="2 3">
    <name type="scientific">Symbiodinium necroappetens</name>
    <dbReference type="NCBI Taxonomy" id="1628268"/>
    <lineage>
        <taxon>Eukaryota</taxon>
        <taxon>Sar</taxon>
        <taxon>Alveolata</taxon>
        <taxon>Dinophyceae</taxon>
        <taxon>Suessiales</taxon>
        <taxon>Symbiodiniaceae</taxon>
        <taxon>Symbiodinium</taxon>
    </lineage>
</organism>
<dbReference type="Gene3D" id="3.30.2350.10">
    <property type="entry name" value="Pseudouridine synthase"/>
    <property type="match status" value="1"/>
</dbReference>
<dbReference type="OrthoDB" id="444714at2759"/>
<accession>A0A812MIL8</accession>
<dbReference type="PROSITE" id="PS50889">
    <property type="entry name" value="S4"/>
    <property type="match status" value="1"/>
</dbReference>
<comment type="caution">
    <text evidence="2">The sequence shown here is derived from an EMBL/GenBank/DDBJ whole genome shotgun (WGS) entry which is preliminary data.</text>
</comment>
<dbReference type="GO" id="GO:0003723">
    <property type="term" value="F:RNA binding"/>
    <property type="evidence" value="ECO:0007669"/>
    <property type="project" value="UniProtKB-KW"/>
</dbReference>
<name>A0A812MIL8_9DINO</name>
<gene>
    <name evidence="2" type="primary">rsuA</name>
    <name evidence="2" type="ORF">SNEC2469_LOCUS5859</name>
</gene>
<protein>
    <submittedName>
        <fullName evidence="2">RsuA protein</fullName>
    </submittedName>
</protein>
<sequence length="382" mass="41673">PYRRVHQLTWTHLNRARWPENGSLAWHPTWGFQKPLLPTSLSAPREVAAPLTAAALLHWEPGPQRLKKRLQEALGLSAQDALALVQRSRVTVDGQIQSKDRWIEDRHEITVNGHPLAEISGISFVAHKPAGFALTEGDPLKRPTYVQLLPDPSLIARPLPMPVDLWASGLVVLTNHAGLRSALTCEGAESPQSTFMVRLRRPLSEHQIDILETKAPYEGFAEPLLLEDLTYAQRDEVAVVEEPPPPDVGTLLGSSVATWGSKPRRSRYVPHEELPIVAVSLRGGDSATLRRALLAVGAAPVEICCVSWGPLALEGSDLPCSLHLSFRNKGSQTHFMSGEESSVGRQGDTGTLKPHDMLGSEILAEVCSQKAFRGSIPEVSGP</sequence>
<dbReference type="SUPFAM" id="SSF55120">
    <property type="entry name" value="Pseudouridine synthase"/>
    <property type="match status" value="1"/>
</dbReference>
<dbReference type="EMBL" id="CAJNJA010010566">
    <property type="protein sequence ID" value="CAE7259265.1"/>
    <property type="molecule type" value="Genomic_DNA"/>
</dbReference>
<evidence type="ECO:0000313" key="3">
    <source>
        <dbReference type="Proteomes" id="UP000601435"/>
    </source>
</evidence>
<dbReference type="InterPro" id="IPR036986">
    <property type="entry name" value="S4_RNA-bd_sf"/>
</dbReference>
<keyword evidence="1" id="KW-0694">RNA-binding</keyword>
<dbReference type="GO" id="GO:0009982">
    <property type="term" value="F:pseudouridine synthase activity"/>
    <property type="evidence" value="ECO:0007669"/>
    <property type="project" value="InterPro"/>
</dbReference>
<keyword evidence="3" id="KW-1185">Reference proteome</keyword>
<reference evidence="2" key="1">
    <citation type="submission" date="2021-02" db="EMBL/GenBank/DDBJ databases">
        <authorList>
            <person name="Dougan E. K."/>
            <person name="Rhodes N."/>
            <person name="Thang M."/>
            <person name="Chan C."/>
        </authorList>
    </citation>
    <scope>NUCLEOTIDE SEQUENCE</scope>
</reference>
<dbReference type="Proteomes" id="UP000601435">
    <property type="component" value="Unassembled WGS sequence"/>
</dbReference>
<dbReference type="Gene3D" id="3.10.290.10">
    <property type="entry name" value="RNA-binding S4 domain"/>
    <property type="match status" value="1"/>
</dbReference>
<proteinExistence type="predicted"/>
<evidence type="ECO:0000313" key="2">
    <source>
        <dbReference type="EMBL" id="CAE7259265.1"/>
    </source>
</evidence>
<dbReference type="SUPFAM" id="SSF55174">
    <property type="entry name" value="Alpha-L RNA-binding motif"/>
    <property type="match status" value="1"/>
</dbReference>
<dbReference type="GO" id="GO:0001522">
    <property type="term" value="P:pseudouridine synthesis"/>
    <property type="evidence" value="ECO:0007669"/>
    <property type="project" value="InterPro"/>
</dbReference>
<dbReference type="AlphaFoldDB" id="A0A812MIL8"/>
<dbReference type="InterPro" id="IPR020103">
    <property type="entry name" value="PsdUridine_synth_cat_dom_sf"/>
</dbReference>
<feature type="non-terminal residue" evidence="2">
    <location>
        <position position="1"/>
    </location>
</feature>